<name>D8JTS5_HYPDA</name>
<evidence type="ECO:0000313" key="2">
    <source>
        <dbReference type="EMBL" id="ADJ22637.1"/>
    </source>
</evidence>
<dbReference type="OrthoDB" id="9797568at2"/>
<evidence type="ECO:0000256" key="1">
    <source>
        <dbReference type="ARBA" id="ARBA00008591"/>
    </source>
</evidence>
<proteinExistence type="inferred from homology"/>
<dbReference type="EMBL" id="CP002083">
    <property type="protein sequence ID" value="ADJ22637.1"/>
    <property type="molecule type" value="Genomic_DNA"/>
</dbReference>
<dbReference type="InterPro" id="IPR038078">
    <property type="entry name" value="PhoU-like_sf"/>
</dbReference>
<dbReference type="InterPro" id="IPR018445">
    <property type="entry name" value="Put_Phosphate_transp_reg"/>
</dbReference>
<dbReference type="Proteomes" id="UP000002033">
    <property type="component" value="Chromosome"/>
</dbReference>
<sequence length="214" mass="23472">MANAIARLLGDSPNKAFGKHLLDLADVGVACAAHFRQTHGQDLPGIVSFEKSADKIVDAIHELLDNAFIMRFDTPDALRLTDALDDVIDGMRGAATHVDIYKRYLRVLRPEAEELVVAAESAIRALRDLVSAVNTGPMSLNRAREGAKAINDAEANADKIIARAERNLVDEFSTMEANTLEFIALEKLYSMLEQITDDAKRCGKLIVSLIRKEA</sequence>
<keyword evidence="3" id="KW-1185">Reference proteome</keyword>
<dbReference type="HOGENOM" id="CLU_1287383_0_0_5"/>
<dbReference type="Gene3D" id="1.20.58.220">
    <property type="entry name" value="Phosphate transport system protein phou homolog 2, domain 2"/>
    <property type="match status" value="1"/>
</dbReference>
<dbReference type="PANTHER" id="PTHR37298:SF1">
    <property type="entry name" value="UPF0111 PROTEIN YKAA"/>
    <property type="match status" value="1"/>
</dbReference>
<organism evidence="2 3">
    <name type="scientific">Hyphomicrobium denitrificans (strain ATCC 51888 / DSM 1869 / NCIMB 11706 / TK 0415)</name>
    <dbReference type="NCBI Taxonomy" id="582899"/>
    <lineage>
        <taxon>Bacteria</taxon>
        <taxon>Pseudomonadati</taxon>
        <taxon>Pseudomonadota</taxon>
        <taxon>Alphaproteobacteria</taxon>
        <taxon>Hyphomicrobiales</taxon>
        <taxon>Hyphomicrobiaceae</taxon>
        <taxon>Hyphomicrobium</taxon>
    </lineage>
</organism>
<dbReference type="RefSeq" id="WP_013214852.1">
    <property type="nucleotide sequence ID" value="NC_014313.1"/>
</dbReference>
<dbReference type="AlphaFoldDB" id="D8JTS5"/>
<gene>
    <name evidence="2" type="ordered locus">Hden_0820</name>
</gene>
<dbReference type="eggNOG" id="COG1392">
    <property type="taxonomic scope" value="Bacteria"/>
</dbReference>
<dbReference type="InterPro" id="IPR052912">
    <property type="entry name" value="UPF0111_domain"/>
</dbReference>
<evidence type="ECO:0000313" key="3">
    <source>
        <dbReference type="Proteomes" id="UP000002033"/>
    </source>
</evidence>
<dbReference type="KEGG" id="hdn:Hden_0820"/>
<protein>
    <submittedName>
        <fullName evidence="2">Phosphate transport regulator-like protein</fullName>
    </submittedName>
</protein>
<dbReference type="STRING" id="582899.Hden_0820"/>
<dbReference type="PANTHER" id="PTHR37298">
    <property type="entry name" value="UPF0111 PROTEIN YKAA"/>
    <property type="match status" value="1"/>
</dbReference>
<dbReference type="Pfam" id="PF01865">
    <property type="entry name" value="PhoU_div"/>
    <property type="match status" value="1"/>
</dbReference>
<accession>D8JTS5</accession>
<comment type="similarity">
    <text evidence="1">Belongs to the UPF0111 family.</text>
</comment>
<reference evidence="3" key="1">
    <citation type="journal article" date="2011" name="J. Bacteriol.">
        <title>Genome sequences of eight morphologically diverse alphaproteobacteria.</title>
        <authorList>
            <consortium name="US DOE Joint Genome Institute"/>
            <person name="Brown P.J."/>
            <person name="Kysela D.T."/>
            <person name="Buechlein A."/>
            <person name="Hemmerich C."/>
            <person name="Brun Y.V."/>
        </authorList>
    </citation>
    <scope>NUCLEOTIDE SEQUENCE [LARGE SCALE GENOMIC DNA]</scope>
    <source>
        <strain evidence="3">ATCC 51888 / DSM 1869 / NCIB 11706 / TK 0415</strain>
    </source>
</reference>